<keyword evidence="3" id="KW-1185">Reference proteome</keyword>
<evidence type="ECO:0000313" key="3">
    <source>
        <dbReference type="Proteomes" id="UP000552954"/>
    </source>
</evidence>
<accession>A0A849KBC7</accession>
<proteinExistence type="predicted"/>
<evidence type="ECO:0000313" key="2">
    <source>
        <dbReference type="EMBL" id="NNU43754.1"/>
    </source>
</evidence>
<name>A0A849KBC7_9BURK</name>
<evidence type="ECO:0000259" key="1">
    <source>
        <dbReference type="Pfam" id="PF22237"/>
    </source>
</evidence>
<reference evidence="2 3" key="2">
    <citation type="submission" date="2020-06" db="EMBL/GenBank/DDBJ databases">
        <title>Ramlibacter rhizophilus sp. nov., isolated from rhizosphere soil of national flower Mugunghwa from South Korea.</title>
        <authorList>
            <person name="Zheng-Fei Y."/>
            <person name="Huan T."/>
        </authorList>
    </citation>
    <scope>NUCLEOTIDE SEQUENCE [LARGE SCALE GENOMIC DNA]</scope>
    <source>
        <strain evidence="2 3">B156</strain>
    </source>
</reference>
<dbReference type="AlphaFoldDB" id="A0A849KBC7"/>
<dbReference type="Proteomes" id="UP000552954">
    <property type="component" value="Unassembled WGS sequence"/>
</dbReference>
<dbReference type="RefSeq" id="WP_171559563.1">
    <property type="nucleotide sequence ID" value="NZ_JABFCS010000001.1"/>
</dbReference>
<dbReference type="EMBL" id="JABFCS010000001">
    <property type="protein sequence ID" value="NNU43754.1"/>
    <property type="molecule type" value="Genomic_DNA"/>
</dbReference>
<feature type="domain" description="SO2946-like C-terminal" evidence="1">
    <location>
        <begin position="38"/>
        <end position="181"/>
    </location>
</feature>
<reference evidence="2 3" key="1">
    <citation type="submission" date="2020-05" db="EMBL/GenBank/DDBJ databases">
        <authorList>
            <person name="Khan S.A."/>
            <person name="Jeon C.O."/>
            <person name="Chun B.H."/>
        </authorList>
    </citation>
    <scope>NUCLEOTIDE SEQUENCE [LARGE SCALE GENOMIC DNA]</scope>
    <source>
        <strain evidence="2 3">B156</strain>
    </source>
</reference>
<organism evidence="2 3">
    <name type="scientific">Ramlibacter montanisoli</name>
    <dbReference type="NCBI Taxonomy" id="2732512"/>
    <lineage>
        <taxon>Bacteria</taxon>
        <taxon>Pseudomonadati</taxon>
        <taxon>Pseudomonadota</taxon>
        <taxon>Betaproteobacteria</taxon>
        <taxon>Burkholderiales</taxon>
        <taxon>Comamonadaceae</taxon>
        <taxon>Ramlibacter</taxon>
    </lineage>
</organism>
<gene>
    <name evidence="2" type="ORF">HK415_12190</name>
</gene>
<dbReference type="Gene3D" id="2.60.120.380">
    <property type="match status" value="1"/>
</dbReference>
<sequence>MPTGTGTMTPAFESLDGASVLRLTSVRGGGGTGLSLPGTRNVAGQGLDFEIRLNTLVQGTGASTDEFIALSLSAVDDPNRSLYVNLFSDANGANRQFRSARSDLGRLDQAFAFADNTWYRLKLEAAANGNVRAVVLSDASTELLSRDLGVTADWFTGGARFGIYQFNTLGGTATKADVAIDWARLDTTPAAPAPLVLDALTSGERTVATQRDLYSFTLAQDTLVVMDPRVDNGQLRWTLTGDRGQIGSLNFQQRSWDMGGNPVMRLAAGTYTLRIDGNTTGAYGFRLMDLSAATVLTPGTPLSDTLAPGNSTRAYRFDAAAGDRVYFDAQQASNGDSSWRLISPSGDQRWITGLTSDVDVTTLDQAGTWTLVVEGRRYQAAATNAFRINAQPVADIEATLVVGERVDGTIAHTGQRLHYEFTLGTRAAMLFDALSDSPFNWSLRGPRGTLVGPGGFLGGERAIRSSDSWDIGGNPLLDLEAGNYVLTVDGAADATGNVAFRLLDLAAATPITPGWPAAGR</sequence>
<dbReference type="InterPro" id="IPR053978">
    <property type="entry name" value="SO2946-like_C"/>
</dbReference>
<dbReference type="Pfam" id="PF22237">
    <property type="entry name" value="SO2946-like_C"/>
    <property type="match status" value="1"/>
</dbReference>
<comment type="caution">
    <text evidence="2">The sequence shown here is derived from an EMBL/GenBank/DDBJ whole genome shotgun (WGS) entry which is preliminary data.</text>
</comment>
<protein>
    <recommendedName>
        <fullName evidence="1">SO2946-like C-terminal domain-containing protein</fullName>
    </recommendedName>
</protein>